<dbReference type="EMBL" id="VORW01000023">
    <property type="protein sequence ID" value="TXE03720.1"/>
    <property type="molecule type" value="Genomic_DNA"/>
</dbReference>
<dbReference type="Proteomes" id="UP000321935">
    <property type="component" value="Unassembled WGS sequence"/>
</dbReference>
<evidence type="ECO:0000313" key="1">
    <source>
        <dbReference type="EMBL" id="TXE03720.1"/>
    </source>
</evidence>
<name>A0A5C7A9D4_9BACT</name>
<dbReference type="AlphaFoldDB" id="A0A5C7A9D4"/>
<evidence type="ECO:0000313" key="2">
    <source>
        <dbReference type="Proteomes" id="UP000321935"/>
    </source>
</evidence>
<sequence length="147" mass="16098">MPAIKTTSQLKLRNTTVSAYSADGLEGAARANPVDEHYVQFTASGSYLLFRDIDLNQIKKITLSIMPGNTVGKLQVRAGSPDGKLLAESGMLTKDSRPASGAQEGWFDASFTIPATDYFGDLYFVYVTDEAITIWSTFNLNTLNFEK</sequence>
<accession>A0A5C7A9D4</accession>
<reference evidence="1 2" key="1">
    <citation type="submission" date="2019-08" db="EMBL/GenBank/DDBJ databases">
        <title>Genomes sequence of Algoriphagus aquimarinus ACAM450.</title>
        <authorList>
            <person name="Bowman J.P."/>
        </authorList>
    </citation>
    <scope>NUCLEOTIDE SEQUENCE [LARGE SCALE GENOMIC DNA]</scope>
    <source>
        <strain evidence="1 2">ACAM 450</strain>
    </source>
</reference>
<gene>
    <name evidence="1" type="ORF">ESV85_19730</name>
</gene>
<organism evidence="1 2">
    <name type="scientific">Algoriphagus aquimarinus</name>
    <dbReference type="NCBI Taxonomy" id="237018"/>
    <lineage>
        <taxon>Bacteria</taxon>
        <taxon>Pseudomonadati</taxon>
        <taxon>Bacteroidota</taxon>
        <taxon>Cytophagia</taxon>
        <taxon>Cytophagales</taxon>
        <taxon>Cyclobacteriaceae</taxon>
        <taxon>Algoriphagus</taxon>
    </lineage>
</organism>
<proteinExistence type="predicted"/>
<dbReference type="Gene3D" id="2.60.120.260">
    <property type="entry name" value="Galactose-binding domain-like"/>
    <property type="match status" value="1"/>
</dbReference>
<comment type="caution">
    <text evidence="1">The sequence shown here is derived from an EMBL/GenBank/DDBJ whole genome shotgun (WGS) entry which is preliminary data.</text>
</comment>
<protein>
    <submittedName>
        <fullName evidence="1">Carbohydrate-binding protein</fullName>
    </submittedName>
</protein>
<dbReference type="CDD" id="cd04084">
    <property type="entry name" value="CBM6_xylanase-like"/>
    <property type="match status" value="1"/>
</dbReference>